<dbReference type="CDD" id="cd17470">
    <property type="entry name" value="T3SS_Flik_C"/>
    <property type="match status" value="1"/>
</dbReference>
<dbReference type="PRINTS" id="PR01007">
    <property type="entry name" value="FLGHOOKFLIK"/>
</dbReference>
<protein>
    <submittedName>
        <fullName evidence="6">Flagellar hook-length control protein FliK</fullName>
    </submittedName>
</protein>
<dbReference type="RefSeq" id="WP_246118726.1">
    <property type="nucleotide sequence ID" value="NZ_VLKG01000006.1"/>
</dbReference>
<dbReference type="AlphaFoldDB" id="A0A562I2S8"/>
<comment type="function">
    <text evidence="1">Controls the length of the flagellar hook.</text>
</comment>
<keyword evidence="6" id="KW-0966">Cell projection</keyword>
<feature type="compositionally biased region" description="Polar residues" evidence="4">
    <location>
        <begin position="83"/>
        <end position="107"/>
    </location>
</feature>
<keyword evidence="6" id="KW-0969">Cilium</keyword>
<dbReference type="InterPro" id="IPR038610">
    <property type="entry name" value="FliK-like_C_sf"/>
</dbReference>
<feature type="domain" description="Flagellar hook-length control protein-like C-terminal" evidence="5">
    <location>
        <begin position="304"/>
        <end position="381"/>
    </location>
</feature>
<feature type="compositionally biased region" description="Polar residues" evidence="4">
    <location>
        <begin position="47"/>
        <end position="60"/>
    </location>
</feature>
<dbReference type="InterPro" id="IPR052563">
    <property type="entry name" value="FliK"/>
</dbReference>
<evidence type="ECO:0000256" key="4">
    <source>
        <dbReference type="SAM" id="MobiDB-lite"/>
    </source>
</evidence>
<feature type="compositionally biased region" description="Polar residues" evidence="4">
    <location>
        <begin position="255"/>
        <end position="272"/>
    </location>
</feature>
<dbReference type="GO" id="GO:0009424">
    <property type="term" value="C:bacterial-type flagellum hook"/>
    <property type="evidence" value="ECO:0007669"/>
    <property type="project" value="InterPro"/>
</dbReference>
<evidence type="ECO:0000313" key="7">
    <source>
        <dbReference type="Proteomes" id="UP000319627"/>
    </source>
</evidence>
<dbReference type="Pfam" id="PF02120">
    <property type="entry name" value="Flg_hook"/>
    <property type="match status" value="1"/>
</dbReference>
<dbReference type="Proteomes" id="UP000319627">
    <property type="component" value="Unassembled WGS sequence"/>
</dbReference>
<evidence type="ECO:0000259" key="5">
    <source>
        <dbReference type="Pfam" id="PF02120"/>
    </source>
</evidence>
<evidence type="ECO:0000256" key="1">
    <source>
        <dbReference type="ARBA" id="ARBA00003944"/>
    </source>
</evidence>
<dbReference type="InterPro" id="IPR021136">
    <property type="entry name" value="Flagellar_hook_control-like_C"/>
</dbReference>
<evidence type="ECO:0000256" key="3">
    <source>
        <dbReference type="ARBA" id="ARBA00022795"/>
    </source>
</evidence>
<organism evidence="6 7">
    <name type="scientific">Azomonas agilis</name>
    <dbReference type="NCBI Taxonomy" id="116849"/>
    <lineage>
        <taxon>Bacteria</taxon>
        <taxon>Pseudomonadati</taxon>
        <taxon>Pseudomonadota</taxon>
        <taxon>Gammaproteobacteria</taxon>
        <taxon>Pseudomonadales</taxon>
        <taxon>Pseudomonadaceae</taxon>
        <taxon>Azomonas</taxon>
    </lineage>
</organism>
<dbReference type="InterPro" id="IPR001635">
    <property type="entry name" value="Flag_hook_Flik"/>
</dbReference>
<dbReference type="Gene3D" id="3.30.750.140">
    <property type="match status" value="1"/>
</dbReference>
<name>A0A562I2S8_9GAMM</name>
<dbReference type="EMBL" id="VLKG01000006">
    <property type="protein sequence ID" value="TWH64953.1"/>
    <property type="molecule type" value="Genomic_DNA"/>
</dbReference>
<comment type="similarity">
    <text evidence="2">Belongs to the FliK family.</text>
</comment>
<sequence>MALNLSLTTTVSASPSSTHSNVAEAEGVEASNTAAAKADFAQLYAQEQSYQQAKPSSKLSAHQEAQKQNSQANSVQPAEGPVESQQTAEQSEQDQLSEASQENPSDTMQDVEPLLISMGADLVPPNPAAATPALNLNLNLNQGTEGEDVEADSLPTELDFAAQLALESSDPDAELQKLGAGLMPFMAEETLNPQSTQQKFATLMQKLALKQNNAAVGLDSEPLVKTLEDDLEAPALLPQYRELISAGLAQSEAGSTQSFSDTLTGQWGQTEGASGKGGTQSAQSPVPGASVALRQPGWSQAVVDRVLWMSSQNIQAAEINLEPAELGRLAVRIDMTGDQAQVVFISGQAGVREALESQLPRLRELFNQQGLNLADVNVASQFAGKGKGEQDAQRTQQASSLDSEVDTASTLVSSGHSIIGGQKRLVDYYA</sequence>
<feature type="region of interest" description="Disordered" evidence="4">
    <location>
        <begin position="47"/>
        <end position="107"/>
    </location>
</feature>
<feature type="compositionally biased region" description="Polar residues" evidence="4">
    <location>
        <begin position="1"/>
        <end position="21"/>
    </location>
</feature>
<evidence type="ECO:0000256" key="2">
    <source>
        <dbReference type="ARBA" id="ARBA00009149"/>
    </source>
</evidence>
<comment type="caution">
    <text evidence="6">The sequence shown here is derived from an EMBL/GenBank/DDBJ whole genome shotgun (WGS) entry which is preliminary data.</text>
</comment>
<keyword evidence="6" id="KW-0282">Flagellum</keyword>
<proteinExistence type="inferred from homology"/>
<evidence type="ECO:0000313" key="6">
    <source>
        <dbReference type="EMBL" id="TWH64953.1"/>
    </source>
</evidence>
<dbReference type="PANTHER" id="PTHR37533:SF2">
    <property type="entry name" value="FLAGELLAR HOOK-LENGTH CONTROL PROTEIN"/>
    <property type="match status" value="1"/>
</dbReference>
<accession>A0A562I2S8</accession>
<reference evidence="6 7" key="1">
    <citation type="submission" date="2019-07" db="EMBL/GenBank/DDBJ databases">
        <title>Genomic Encyclopedia of Type Strains, Phase I: the one thousand microbial genomes (KMG-I) project.</title>
        <authorList>
            <person name="Kyrpides N."/>
        </authorList>
    </citation>
    <scope>NUCLEOTIDE SEQUENCE [LARGE SCALE GENOMIC DNA]</scope>
    <source>
        <strain evidence="6 7">DSM 375</strain>
    </source>
</reference>
<feature type="region of interest" description="Disordered" evidence="4">
    <location>
        <begin position="1"/>
        <end position="31"/>
    </location>
</feature>
<dbReference type="PANTHER" id="PTHR37533">
    <property type="entry name" value="FLAGELLAR HOOK-LENGTH CONTROL PROTEIN"/>
    <property type="match status" value="1"/>
</dbReference>
<dbReference type="GO" id="GO:0044780">
    <property type="term" value="P:bacterial-type flagellum assembly"/>
    <property type="evidence" value="ECO:0007669"/>
    <property type="project" value="InterPro"/>
</dbReference>
<keyword evidence="3" id="KW-1005">Bacterial flagellum biogenesis</keyword>
<gene>
    <name evidence="6" type="ORF">LX59_01895</name>
</gene>
<feature type="compositionally biased region" description="Polar residues" evidence="4">
    <location>
        <begin position="66"/>
        <end position="76"/>
    </location>
</feature>
<feature type="region of interest" description="Disordered" evidence="4">
    <location>
        <begin position="255"/>
        <end position="289"/>
    </location>
</feature>
<keyword evidence="7" id="KW-1185">Reference proteome</keyword>